<feature type="domain" description="Porin" evidence="12">
    <location>
        <begin position="7"/>
        <end position="375"/>
    </location>
</feature>
<evidence type="ECO:0000256" key="7">
    <source>
        <dbReference type="ARBA" id="ARBA00023065"/>
    </source>
</evidence>
<dbReference type="GO" id="GO:0046930">
    <property type="term" value="C:pore complex"/>
    <property type="evidence" value="ECO:0007669"/>
    <property type="project" value="UniProtKB-KW"/>
</dbReference>
<comment type="subunit">
    <text evidence="2">Homotrimer.</text>
</comment>
<dbReference type="GO" id="GO:0009279">
    <property type="term" value="C:cell outer membrane"/>
    <property type="evidence" value="ECO:0007669"/>
    <property type="project" value="UniProtKB-SubCell"/>
</dbReference>
<dbReference type="InterPro" id="IPR033900">
    <property type="entry name" value="Gram_neg_porin_domain"/>
</dbReference>
<protein>
    <submittedName>
        <fullName evidence="13">Porin signal peptide protein</fullName>
    </submittedName>
</protein>
<dbReference type="eggNOG" id="COG3203">
    <property type="taxonomic scope" value="Bacteria"/>
</dbReference>
<dbReference type="AlphaFoldDB" id="D8J0V7"/>
<name>D8J0V7_HERSS</name>
<comment type="subcellular location">
    <subcellularLocation>
        <location evidence="1">Cell outer membrane</location>
        <topology evidence="1">Multi-pass membrane protein</topology>
    </subcellularLocation>
</comment>
<dbReference type="KEGG" id="hse:Hsero_0995"/>
<dbReference type="SUPFAM" id="SSF56935">
    <property type="entry name" value="Porins"/>
    <property type="match status" value="1"/>
</dbReference>
<dbReference type="PRINTS" id="PR00182">
    <property type="entry name" value="ECOLNEIPORIN"/>
</dbReference>
<keyword evidence="7" id="KW-0406">Ion transport</keyword>
<evidence type="ECO:0000256" key="2">
    <source>
        <dbReference type="ARBA" id="ARBA00011233"/>
    </source>
</evidence>
<evidence type="ECO:0000259" key="12">
    <source>
        <dbReference type="Pfam" id="PF13609"/>
    </source>
</evidence>
<accession>D8J0V7</accession>
<evidence type="ECO:0000313" key="13">
    <source>
        <dbReference type="EMBL" id="ADJ62512.1"/>
    </source>
</evidence>
<evidence type="ECO:0000256" key="1">
    <source>
        <dbReference type="ARBA" id="ARBA00004571"/>
    </source>
</evidence>
<evidence type="ECO:0000256" key="11">
    <source>
        <dbReference type="SAM" id="SignalP"/>
    </source>
</evidence>
<dbReference type="PANTHER" id="PTHR34501:SF9">
    <property type="entry name" value="MAJOR OUTER MEMBRANE PROTEIN P.IA"/>
    <property type="match status" value="1"/>
</dbReference>
<keyword evidence="9" id="KW-0472">Membrane</keyword>
<reference evidence="13 14" key="1">
    <citation type="submission" date="2010-04" db="EMBL/GenBank/DDBJ databases">
        <title>The genome of Herbaspirillum seropedicae SmR1, an endophytic, nitrogen-fixing, plant-growth promoting beta-Proteobacteria.</title>
        <authorList>
            <person name="Pedrosa F.O."/>
            <person name="Monteiro R.A."/>
            <person name="Wassem R."/>
            <person name="Cruz L.M."/>
            <person name="Ayub R.A."/>
            <person name="Colauto N.B."/>
            <person name="Fernandez M.A."/>
            <person name="Fungaro M.H.P."/>
            <person name="Grisard E.C."/>
            <person name="Hungria M."/>
            <person name="Madeira H.M.F."/>
            <person name="Nodari R.O."/>
            <person name="Osaku C.A."/>
            <person name="Petzl-Erler M.L."/>
            <person name="Terenzi H."/>
            <person name="Vieira L.G.E."/>
            <person name="Almeida M.I.M."/>
            <person name="Alves L.R."/>
            <person name="Arantes O.M.N."/>
            <person name="Balsanelli E."/>
            <person name="Barcellos F.G."/>
            <person name="Baura V.A."/>
            <person name="Binde D.R."/>
            <person name="Campo R.J."/>
            <person name="Chubatsu L.S."/>
            <person name="Chueire L.M.O."/>
            <person name="Ciferri R.R."/>
            <person name="Correa L.C."/>
            <person name="da Conceicao Silva J.L."/>
            <person name="Dabul A.N.G."/>
            <person name="Dambros B.P."/>
            <person name="Faoro H."/>
            <person name="Favetti A."/>
            <person name="Friedermann G."/>
            <person name="Furlaneto M.C."/>
            <person name="Gasques L.S."/>
            <person name="Gimenes C.C.T."/>
            <person name="Gioppo N.M.R."/>
            <person name="Glienke-Blanco C."/>
            <person name="Godoy L.P."/>
            <person name="Guerra M.P."/>
            <person name="Karp S."/>
            <person name="Kava-Cordeiro V."/>
            <person name="Margarido V.P."/>
            <person name="Mathioni S.M."/>
            <person name="Menck-Soares M.A."/>
            <person name="Murace N.K."/>
            <person name="Nicolas M.F."/>
            <person name="Oliveira C.E.C."/>
            <person name="Pagnan N.A.B."/>
            <person name="Pamphile J.A."/>
            <person name="Patussi E.V."/>
            <person name="Pereira L.F.P."/>
            <person name="Pereira-Ferrari L."/>
            <person name="Pinto F.G.S."/>
            <person name="Precoma C."/>
            <person name="Prioli A.J."/>
            <person name="Prioli S.M.A.P."/>
            <person name="Raittz R.T."/>
            <person name="Ramos H.J.O."/>
            <person name="Ribeiro E.M.S.F."/>
            <person name="Rigo L.U."/>
            <person name="Rocha C.L.M.S.C."/>
            <person name="Rocha S.N."/>
            <person name="Santos K."/>
            <person name="Satori D."/>
            <person name="Silva A.G."/>
            <person name="Simao R.C.G."/>
            <person name="Soares M.A.M."/>
            <person name="Souza E.M."/>
            <person name="Steffens M.B.R."/>
            <person name="Steindel M."/>
            <person name="Tadra-Sfeir M.Z."/>
            <person name="Takahashi E.K."/>
            <person name="Torres R.A."/>
            <person name="Valle J.S."/>
            <person name="Vernal J.I."/>
            <person name="Vilas-Boas L.A."/>
            <person name="Watanabe M.A.E."/>
            <person name="Weiss V.A."/>
            <person name="Yates M.A."/>
            <person name="Souza E.M."/>
        </authorList>
    </citation>
    <scope>NUCLEOTIDE SEQUENCE [LARGE SCALE GENOMIC DNA]</scope>
    <source>
        <strain evidence="13 14">SmR1</strain>
    </source>
</reference>
<dbReference type="InterPro" id="IPR002299">
    <property type="entry name" value="Porin_Neis"/>
</dbReference>
<evidence type="ECO:0000256" key="9">
    <source>
        <dbReference type="ARBA" id="ARBA00023136"/>
    </source>
</evidence>
<dbReference type="Pfam" id="PF13609">
    <property type="entry name" value="Porin_4"/>
    <property type="match status" value="1"/>
</dbReference>
<evidence type="ECO:0000256" key="4">
    <source>
        <dbReference type="ARBA" id="ARBA00022452"/>
    </source>
</evidence>
<dbReference type="PRINTS" id="PR00184">
    <property type="entry name" value="NEISSPPORIN"/>
</dbReference>
<dbReference type="GO" id="GO:0034220">
    <property type="term" value="P:monoatomic ion transmembrane transport"/>
    <property type="evidence" value="ECO:0007669"/>
    <property type="project" value="InterPro"/>
</dbReference>
<dbReference type="InterPro" id="IPR050298">
    <property type="entry name" value="Gram-neg_bact_OMP"/>
</dbReference>
<evidence type="ECO:0000313" key="14">
    <source>
        <dbReference type="Proteomes" id="UP000000329"/>
    </source>
</evidence>
<dbReference type="PANTHER" id="PTHR34501">
    <property type="entry name" value="PROTEIN YDDL-RELATED"/>
    <property type="match status" value="1"/>
</dbReference>
<keyword evidence="10" id="KW-0998">Cell outer membrane</keyword>
<dbReference type="InterPro" id="IPR001702">
    <property type="entry name" value="Porin_Gram-ve"/>
</dbReference>
<keyword evidence="4" id="KW-1134">Transmembrane beta strand</keyword>
<dbReference type="EMBL" id="CP002039">
    <property type="protein sequence ID" value="ADJ62512.1"/>
    <property type="molecule type" value="Genomic_DNA"/>
</dbReference>
<dbReference type="STRING" id="757424.Hsero_0995"/>
<dbReference type="OrthoDB" id="5289162at2"/>
<dbReference type="CDD" id="cd00342">
    <property type="entry name" value="gram_neg_porins"/>
    <property type="match status" value="1"/>
</dbReference>
<proteinExistence type="predicted"/>
<feature type="chain" id="PRO_5003115694" evidence="11">
    <location>
        <begin position="21"/>
        <end position="405"/>
    </location>
</feature>
<dbReference type="HOGENOM" id="CLU_038238_0_1_4"/>
<evidence type="ECO:0000256" key="3">
    <source>
        <dbReference type="ARBA" id="ARBA00022448"/>
    </source>
</evidence>
<keyword evidence="14" id="KW-1185">Reference proteome</keyword>
<keyword evidence="6 11" id="KW-0732">Signal</keyword>
<feature type="signal peptide" evidence="11">
    <location>
        <begin position="1"/>
        <end position="20"/>
    </location>
</feature>
<dbReference type="GO" id="GO:0015288">
    <property type="term" value="F:porin activity"/>
    <property type="evidence" value="ECO:0007669"/>
    <property type="project" value="UniProtKB-KW"/>
</dbReference>
<evidence type="ECO:0000256" key="6">
    <source>
        <dbReference type="ARBA" id="ARBA00022729"/>
    </source>
</evidence>
<keyword evidence="3" id="KW-0813">Transport</keyword>
<keyword evidence="5" id="KW-0812">Transmembrane</keyword>
<dbReference type="Gene3D" id="2.40.160.10">
    <property type="entry name" value="Porin"/>
    <property type="match status" value="1"/>
</dbReference>
<organism evidence="13 14">
    <name type="scientific">Herbaspirillum seropedicae (strain SmR1)</name>
    <dbReference type="NCBI Taxonomy" id="757424"/>
    <lineage>
        <taxon>Bacteria</taxon>
        <taxon>Pseudomonadati</taxon>
        <taxon>Pseudomonadota</taxon>
        <taxon>Betaproteobacteria</taxon>
        <taxon>Burkholderiales</taxon>
        <taxon>Oxalobacteraceae</taxon>
        <taxon>Herbaspirillum</taxon>
    </lineage>
</organism>
<dbReference type="Proteomes" id="UP000000329">
    <property type="component" value="Chromosome"/>
</dbReference>
<dbReference type="InterPro" id="IPR023614">
    <property type="entry name" value="Porin_dom_sf"/>
</dbReference>
<evidence type="ECO:0000256" key="8">
    <source>
        <dbReference type="ARBA" id="ARBA00023114"/>
    </source>
</evidence>
<keyword evidence="8" id="KW-0626">Porin</keyword>
<sequence>MKKSLLALAVLGAFAGAAHAQSSSITIYGAIDASLTYTNKIATDGKNTGSLTAVESGLVKGSRLGIKGSEDLGGGLKAVFTLENGFNVDTGEAGQGKLMWGRQTTVGLSGNFGTVLVGRQNDPLNDIGGIASAGGFGVPGTVHSKGLDRTDGQRLNNSIRYNSPNFNGLSFSGIYGFGEQVGRAVGGRSIGLGSQYVNGPLSLGLGYFQSKMGGGSDGSSDVNAKAACNGAGEKDHAGDTCLKTWTLAAAYQFGPAKVYGAFSHVRLPLAKLHTKVRKDNNFGAMYDAKTGTGYNPSDATAFSIGGANHKSSQTFDIGMSYQLMPSLTLMSAVQHTRAKFVGAASGRLLQLNLGAKYDLSKRTSAYALVRNLRSSDMYNVGLSKDQEPGIDRSQTAISTGLIHTF</sequence>
<dbReference type="GeneID" id="29390203"/>
<gene>
    <name evidence="13" type="ordered locus">Hsero_0995</name>
</gene>
<evidence type="ECO:0000256" key="10">
    <source>
        <dbReference type="ARBA" id="ARBA00023237"/>
    </source>
</evidence>
<dbReference type="RefSeq" id="WP_013233026.1">
    <property type="nucleotide sequence ID" value="NC_014323.1"/>
</dbReference>
<evidence type="ECO:0000256" key="5">
    <source>
        <dbReference type="ARBA" id="ARBA00022692"/>
    </source>
</evidence>